<keyword evidence="1" id="KW-1133">Transmembrane helix</keyword>
<comment type="caution">
    <text evidence="2">The sequence shown here is derived from an EMBL/GenBank/DDBJ whole genome shotgun (WGS) entry which is preliminary data.</text>
</comment>
<gene>
    <name evidence="2" type="ORF">RM531_08240</name>
</gene>
<proteinExistence type="predicted"/>
<keyword evidence="3" id="KW-1185">Reference proteome</keyword>
<accession>A0ABU3B8A3</accession>
<keyword evidence="1" id="KW-0472">Membrane</keyword>
<dbReference type="Proteomes" id="UP001259982">
    <property type="component" value="Unassembled WGS sequence"/>
</dbReference>
<sequence>MRWLVSNIVVAVAILGASDYFGLKFENGLVASAIGWAIIWAAIDLHRRLRGGPRPQRAPETW</sequence>
<name>A0ABU3B8A3_9GAMM</name>
<organism evidence="2 3">
    <name type="scientific">Spectribacter acetivorans</name>
    <dbReference type="NCBI Taxonomy" id="3075603"/>
    <lineage>
        <taxon>Bacteria</taxon>
        <taxon>Pseudomonadati</taxon>
        <taxon>Pseudomonadota</taxon>
        <taxon>Gammaproteobacteria</taxon>
        <taxon>Salinisphaerales</taxon>
        <taxon>Salinisphaeraceae</taxon>
        <taxon>Spectribacter</taxon>
    </lineage>
</organism>
<dbReference type="EMBL" id="JAVRHY010000006">
    <property type="protein sequence ID" value="MDT0618464.1"/>
    <property type="molecule type" value="Genomic_DNA"/>
</dbReference>
<reference evidence="2 3" key="1">
    <citation type="submission" date="2023-09" db="EMBL/GenBank/DDBJ databases">
        <authorList>
            <person name="Rey-Velasco X."/>
        </authorList>
    </citation>
    <scope>NUCLEOTIDE SEQUENCE [LARGE SCALE GENOMIC DNA]</scope>
    <source>
        <strain evidence="2 3">P385</strain>
    </source>
</reference>
<evidence type="ECO:0000313" key="2">
    <source>
        <dbReference type="EMBL" id="MDT0618464.1"/>
    </source>
</evidence>
<evidence type="ECO:0000256" key="1">
    <source>
        <dbReference type="SAM" id="Phobius"/>
    </source>
</evidence>
<dbReference type="RefSeq" id="WP_311658580.1">
    <property type="nucleotide sequence ID" value="NZ_JAVRHY010000006.1"/>
</dbReference>
<keyword evidence="1" id="KW-0812">Transmembrane</keyword>
<feature type="transmembrane region" description="Helical" evidence="1">
    <location>
        <begin position="28"/>
        <end position="45"/>
    </location>
</feature>
<protein>
    <submittedName>
        <fullName evidence="2">Uncharacterized protein</fullName>
    </submittedName>
</protein>
<evidence type="ECO:0000313" key="3">
    <source>
        <dbReference type="Proteomes" id="UP001259982"/>
    </source>
</evidence>